<keyword evidence="5" id="KW-1185">Reference proteome</keyword>
<reference evidence="4 5" key="2">
    <citation type="submission" date="2024-07" db="EMBL/GenBank/DDBJ databases">
        <authorList>
            <person name="Akdeniz Z."/>
        </authorList>
    </citation>
    <scope>NUCLEOTIDE SEQUENCE [LARGE SCALE GENOMIC DNA]</scope>
</reference>
<evidence type="ECO:0000313" key="5">
    <source>
        <dbReference type="Proteomes" id="UP001642409"/>
    </source>
</evidence>
<proteinExistence type="predicted"/>
<dbReference type="EMBL" id="CAXDID020000147">
    <property type="protein sequence ID" value="CAL6040968.1"/>
    <property type="molecule type" value="Genomic_DNA"/>
</dbReference>
<sequence>MKEQTYIQLLDTFTWTVVALLSVYIILWIIENYDTKSIDLNDENKQHDDFEDIKTVPVANDSADSNDSKKKQNKNKKGK</sequence>
<keyword evidence="2" id="KW-0812">Transmembrane</keyword>
<gene>
    <name evidence="3" type="ORF">HINF_LOCUS30928</name>
    <name evidence="4" type="ORF">HINF_LOCUS38621</name>
</gene>
<comment type="caution">
    <text evidence="3">The sequence shown here is derived from an EMBL/GenBank/DDBJ whole genome shotgun (WGS) entry which is preliminary data.</text>
</comment>
<feature type="transmembrane region" description="Helical" evidence="2">
    <location>
        <begin position="12"/>
        <end position="30"/>
    </location>
</feature>
<accession>A0AA86PR13</accession>
<keyword evidence="2" id="KW-1133">Transmembrane helix</keyword>
<evidence type="ECO:0000313" key="3">
    <source>
        <dbReference type="EMBL" id="CAI9943283.1"/>
    </source>
</evidence>
<evidence type="ECO:0000256" key="1">
    <source>
        <dbReference type="SAM" id="MobiDB-lite"/>
    </source>
</evidence>
<feature type="region of interest" description="Disordered" evidence="1">
    <location>
        <begin position="56"/>
        <end position="79"/>
    </location>
</feature>
<name>A0AA86PR13_9EUKA</name>
<dbReference type="EMBL" id="CATOUU010000714">
    <property type="protein sequence ID" value="CAI9943283.1"/>
    <property type="molecule type" value="Genomic_DNA"/>
</dbReference>
<dbReference type="Proteomes" id="UP001642409">
    <property type="component" value="Unassembled WGS sequence"/>
</dbReference>
<reference evidence="3" key="1">
    <citation type="submission" date="2023-06" db="EMBL/GenBank/DDBJ databases">
        <authorList>
            <person name="Kurt Z."/>
        </authorList>
    </citation>
    <scope>NUCLEOTIDE SEQUENCE</scope>
</reference>
<keyword evidence="2" id="KW-0472">Membrane</keyword>
<evidence type="ECO:0000313" key="4">
    <source>
        <dbReference type="EMBL" id="CAL6040968.1"/>
    </source>
</evidence>
<organism evidence="3">
    <name type="scientific">Hexamita inflata</name>
    <dbReference type="NCBI Taxonomy" id="28002"/>
    <lineage>
        <taxon>Eukaryota</taxon>
        <taxon>Metamonada</taxon>
        <taxon>Diplomonadida</taxon>
        <taxon>Hexamitidae</taxon>
        <taxon>Hexamitinae</taxon>
        <taxon>Hexamita</taxon>
    </lineage>
</organism>
<evidence type="ECO:0000256" key="2">
    <source>
        <dbReference type="SAM" id="Phobius"/>
    </source>
</evidence>
<dbReference type="AlphaFoldDB" id="A0AA86PR13"/>
<protein>
    <submittedName>
        <fullName evidence="3">Uncharacterized protein</fullName>
    </submittedName>
</protein>